<dbReference type="InterPro" id="IPR014776">
    <property type="entry name" value="4pyrrole_Mease_sub2"/>
</dbReference>
<dbReference type="PROSITE" id="PS00840">
    <property type="entry name" value="SUMT_2"/>
    <property type="match status" value="1"/>
</dbReference>
<reference evidence="9" key="1">
    <citation type="submission" date="2009-01" db="EMBL/GenBank/DDBJ databases">
        <title>Complete sequence of chromosome Cyanothece sp. PCC 7425.</title>
        <authorList>
            <consortium name="US DOE Joint Genome Institute"/>
            <person name="Lucas S."/>
            <person name="Copeland A."/>
            <person name="Lapidus A."/>
            <person name="Glavina del Rio T."/>
            <person name="Dalin E."/>
            <person name="Tice H."/>
            <person name="Bruce D."/>
            <person name="Goodwin L."/>
            <person name="Pitluck S."/>
            <person name="Sims D."/>
            <person name="Meineke L."/>
            <person name="Brettin T."/>
            <person name="Detter J.C."/>
            <person name="Han C."/>
            <person name="Larimer F."/>
            <person name="Land M."/>
            <person name="Hauser L."/>
            <person name="Kyrpides N."/>
            <person name="Ovchinnikova G."/>
            <person name="Liberton M."/>
            <person name="Stoeckel J."/>
            <person name="Banerjee A."/>
            <person name="Singh A."/>
            <person name="Page L."/>
            <person name="Sato H."/>
            <person name="Zhao L."/>
            <person name="Sherman L."/>
            <person name="Pakrasi H."/>
            <person name="Richardson P."/>
        </authorList>
    </citation>
    <scope>NUCLEOTIDE SEQUENCE</scope>
    <source>
        <strain evidence="9">PCC 7425</strain>
    </source>
</reference>
<dbReference type="GO" id="GO:0046026">
    <property type="term" value="F:precorrin-4 C11-methyltransferase activity"/>
    <property type="evidence" value="ECO:0007669"/>
    <property type="project" value="InterPro"/>
</dbReference>
<dbReference type="InterPro" id="IPR035996">
    <property type="entry name" value="4pyrrol_Methylase_sf"/>
</dbReference>
<dbReference type="InterPro" id="IPR000878">
    <property type="entry name" value="4pyrrol_Mease"/>
</dbReference>
<dbReference type="PANTHER" id="PTHR45790:SF4">
    <property type="entry name" value="COBALT-PRECORRIN-4 C(11)-METHYLTRANSFERASE"/>
    <property type="match status" value="1"/>
</dbReference>
<dbReference type="GO" id="GO:0032259">
    <property type="term" value="P:methylation"/>
    <property type="evidence" value="ECO:0007669"/>
    <property type="project" value="UniProtKB-KW"/>
</dbReference>
<dbReference type="Pfam" id="PF00590">
    <property type="entry name" value="TP_methylase"/>
    <property type="match status" value="1"/>
</dbReference>
<dbReference type="CDD" id="cd11641">
    <property type="entry name" value="Precorrin-4_C11-MT"/>
    <property type="match status" value="1"/>
</dbReference>
<evidence type="ECO:0000256" key="2">
    <source>
        <dbReference type="ARBA" id="ARBA00005879"/>
    </source>
</evidence>
<evidence type="ECO:0000256" key="6">
    <source>
        <dbReference type="ARBA" id="ARBA00022691"/>
    </source>
</evidence>
<dbReference type="AlphaFoldDB" id="B8HSE8"/>
<evidence type="ECO:0000256" key="5">
    <source>
        <dbReference type="ARBA" id="ARBA00022679"/>
    </source>
</evidence>
<dbReference type="PANTHER" id="PTHR45790">
    <property type="entry name" value="SIROHEME SYNTHASE-RELATED"/>
    <property type="match status" value="1"/>
</dbReference>
<dbReference type="HOGENOM" id="CLU_011276_7_1_3"/>
<keyword evidence="4 7" id="KW-0489">Methyltransferase</keyword>
<dbReference type="NCBIfam" id="TIGR01465">
    <property type="entry name" value="cobM_cbiF"/>
    <property type="match status" value="1"/>
</dbReference>
<dbReference type="InterPro" id="IPR006362">
    <property type="entry name" value="Cbl_synth_CobM/CibF"/>
</dbReference>
<dbReference type="eggNOG" id="COG2875">
    <property type="taxonomic scope" value="Bacteria"/>
</dbReference>
<comment type="pathway">
    <text evidence="1">Cofactor biosynthesis; adenosylcobalamin biosynthesis.</text>
</comment>
<evidence type="ECO:0000256" key="1">
    <source>
        <dbReference type="ARBA" id="ARBA00004953"/>
    </source>
</evidence>
<dbReference type="InterPro" id="IPR050161">
    <property type="entry name" value="Siro_Cobalamin_biosynth"/>
</dbReference>
<dbReference type="STRING" id="395961.Cyan7425_1887"/>
<dbReference type="UniPathway" id="UPA00148"/>
<dbReference type="InterPro" id="IPR003043">
    <property type="entry name" value="Uropor_MeTrfase_CS"/>
</dbReference>
<comment type="similarity">
    <text evidence="2 7">Belongs to the precorrin methyltransferase family.</text>
</comment>
<evidence type="ECO:0000313" key="9">
    <source>
        <dbReference type="EMBL" id="ACL44254.1"/>
    </source>
</evidence>
<protein>
    <submittedName>
        <fullName evidence="9">Precorrin-4 C11-methyltransferase</fullName>
    </submittedName>
</protein>
<feature type="domain" description="Tetrapyrrole methylase" evidence="8">
    <location>
        <begin position="8"/>
        <end position="212"/>
    </location>
</feature>
<gene>
    <name evidence="9" type="ordered locus">Cyan7425_1887</name>
</gene>
<dbReference type="PROSITE" id="PS00839">
    <property type="entry name" value="SUMT_1"/>
    <property type="match status" value="1"/>
</dbReference>
<evidence type="ECO:0000256" key="7">
    <source>
        <dbReference type="RuleBase" id="RU003960"/>
    </source>
</evidence>
<sequence>MTALLPAVYIVGAGPGDPELLTVKAQRLLSQADVIVYADSLVPRQILGLTRAEAERIPTANKTLEDILPLMIERVRSHKSVVRLHSGDPSLYGAIHEQMQVLAEADIPFEIVPGISAFQAAAARLQVELTIPEQVQTIILTRISGRTEVPDREELASLAAHQASLCLYLSAHHADAAQEQLLQHYPPETPVAICFRLGWPDEKIWLVSLTEMAATTRSKRLNRTTLYLISPALTTGQQQRRSRLYHPEHHHLFRPLSPETMN</sequence>
<evidence type="ECO:0000259" key="8">
    <source>
        <dbReference type="Pfam" id="PF00590"/>
    </source>
</evidence>
<keyword evidence="6" id="KW-0949">S-adenosyl-L-methionine</keyword>
<dbReference type="Gene3D" id="3.30.950.10">
    <property type="entry name" value="Methyltransferase, Cobalt-precorrin-4 Transmethylase, Domain 2"/>
    <property type="match status" value="1"/>
</dbReference>
<keyword evidence="5 7" id="KW-0808">Transferase</keyword>
<evidence type="ECO:0000256" key="3">
    <source>
        <dbReference type="ARBA" id="ARBA00022573"/>
    </source>
</evidence>
<accession>B8HSE8</accession>
<dbReference type="Gene3D" id="3.40.1010.10">
    <property type="entry name" value="Cobalt-precorrin-4 Transmethylase, Domain 1"/>
    <property type="match status" value="1"/>
</dbReference>
<proteinExistence type="inferred from homology"/>
<organism evidence="9">
    <name type="scientific">Cyanothece sp. (strain PCC 7425 / ATCC 29141)</name>
    <dbReference type="NCBI Taxonomy" id="395961"/>
    <lineage>
        <taxon>Bacteria</taxon>
        <taxon>Bacillati</taxon>
        <taxon>Cyanobacteriota</taxon>
        <taxon>Cyanophyceae</taxon>
        <taxon>Gomontiellales</taxon>
        <taxon>Cyanothecaceae</taxon>
        <taxon>Cyanothece</taxon>
    </lineage>
</organism>
<dbReference type="KEGG" id="cyn:Cyan7425_1887"/>
<dbReference type="SUPFAM" id="SSF53790">
    <property type="entry name" value="Tetrapyrrole methylase"/>
    <property type="match status" value="1"/>
</dbReference>
<dbReference type="OrthoDB" id="9815856at2"/>
<name>B8HSE8_CYAP4</name>
<evidence type="ECO:0000256" key="4">
    <source>
        <dbReference type="ARBA" id="ARBA00022603"/>
    </source>
</evidence>
<dbReference type="EMBL" id="CP001344">
    <property type="protein sequence ID" value="ACL44254.1"/>
    <property type="molecule type" value="Genomic_DNA"/>
</dbReference>
<keyword evidence="3" id="KW-0169">Cobalamin biosynthesis</keyword>
<dbReference type="GO" id="GO:0009236">
    <property type="term" value="P:cobalamin biosynthetic process"/>
    <property type="evidence" value="ECO:0007669"/>
    <property type="project" value="UniProtKB-UniPathway"/>
</dbReference>
<dbReference type="InterPro" id="IPR014777">
    <property type="entry name" value="4pyrrole_Mease_sub1"/>
</dbReference>